<evidence type="ECO:0000313" key="2">
    <source>
        <dbReference type="EMBL" id="HGS20687.1"/>
    </source>
</evidence>
<dbReference type="SUPFAM" id="SSF53474">
    <property type="entry name" value="alpha/beta-Hydrolases"/>
    <property type="match status" value="1"/>
</dbReference>
<protein>
    <recommendedName>
        <fullName evidence="1">Peptidase S9 prolyl oligopeptidase catalytic domain-containing protein</fullName>
    </recommendedName>
</protein>
<feature type="domain" description="Peptidase S9 prolyl oligopeptidase catalytic" evidence="1">
    <location>
        <begin position="5"/>
        <end position="62"/>
    </location>
</feature>
<sequence length="91" mass="10448">MPAYNAKPDYPPTLLLHGDQGANLSFEQSVQMAAVLERQDIEHRLVTILCGEHEFDRHAAPQVRQIFESLVDFEQIQTENDNGKFLRKAIR</sequence>
<reference evidence="2" key="1">
    <citation type="journal article" date="2020" name="mSystems">
        <title>Genome- and Community-Level Interaction Insights into Carbon Utilization and Element Cycling Functions of Hydrothermarchaeota in Hydrothermal Sediment.</title>
        <authorList>
            <person name="Zhou Z."/>
            <person name="Liu Y."/>
            <person name="Xu W."/>
            <person name="Pan J."/>
            <person name="Luo Z.H."/>
            <person name="Li M."/>
        </authorList>
    </citation>
    <scope>NUCLEOTIDE SEQUENCE [LARGE SCALE GENOMIC DNA]</scope>
    <source>
        <strain evidence="2">SpSt-573</strain>
    </source>
</reference>
<organism evidence="2">
    <name type="scientific">Anaerolinea thermolimosa</name>
    <dbReference type="NCBI Taxonomy" id="229919"/>
    <lineage>
        <taxon>Bacteria</taxon>
        <taxon>Bacillati</taxon>
        <taxon>Chloroflexota</taxon>
        <taxon>Anaerolineae</taxon>
        <taxon>Anaerolineales</taxon>
        <taxon>Anaerolineaceae</taxon>
        <taxon>Anaerolinea</taxon>
    </lineage>
</organism>
<dbReference type="InterPro" id="IPR029058">
    <property type="entry name" value="AB_hydrolase_fold"/>
</dbReference>
<evidence type="ECO:0000259" key="1">
    <source>
        <dbReference type="Pfam" id="PF00326"/>
    </source>
</evidence>
<dbReference type="AlphaFoldDB" id="A0A7C4PHU8"/>
<dbReference type="GO" id="GO:0008236">
    <property type="term" value="F:serine-type peptidase activity"/>
    <property type="evidence" value="ECO:0007669"/>
    <property type="project" value="InterPro"/>
</dbReference>
<dbReference type="InterPro" id="IPR001375">
    <property type="entry name" value="Peptidase_S9_cat"/>
</dbReference>
<proteinExistence type="predicted"/>
<dbReference type="Pfam" id="PF00326">
    <property type="entry name" value="Peptidase_S9"/>
    <property type="match status" value="1"/>
</dbReference>
<dbReference type="EMBL" id="DSYK01000121">
    <property type="protein sequence ID" value="HGS20687.1"/>
    <property type="molecule type" value="Genomic_DNA"/>
</dbReference>
<gene>
    <name evidence="2" type="ORF">ENT37_02330</name>
</gene>
<name>A0A7C4PHU8_9CHLR</name>
<dbReference type="GO" id="GO:0006508">
    <property type="term" value="P:proteolysis"/>
    <property type="evidence" value="ECO:0007669"/>
    <property type="project" value="InterPro"/>
</dbReference>
<comment type="caution">
    <text evidence="2">The sequence shown here is derived from an EMBL/GenBank/DDBJ whole genome shotgun (WGS) entry which is preliminary data.</text>
</comment>
<dbReference type="Gene3D" id="3.40.50.1820">
    <property type="entry name" value="alpha/beta hydrolase"/>
    <property type="match status" value="1"/>
</dbReference>
<accession>A0A7C4PHU8</accession>